<evidence type="ECO:0000313" key="2">
    <source>
        <dbReference type="EMBL" id="QHT79375.1"/>
    </source>
</evidence>
<name>A0A6C0HGU9_9ZZZZ</name>
<accession>A0A6C0HGU9</accession>
<dbReference type="EMBL" id="MN739948">
    <property type="protein sequence ID" value="QHT79375.1"/>
    <property type="molecule type" value="Genomic_DNA"/>
</dbReference>
<dbReference type="Pfam" id="PF00692">
    <property type="entry name" value="dUTPase"/>
    <property type="match status" value="1"/>
</dbReference>
<evidence type="ECO:0000259" key="1">
    <source>
        <dbReference type="Pfam" id="PF00692"/>
    </source>
</evidence>
<dbReference type="Gene3D" id="2.70.40.10">
    <property type="match status" value="1"/>
</dbReference>
<sequence>MLHIKTDNPEMRVHIQNLINSRRPTDSGFDIPMINQSRPWSKQITFDFDITVAATDSDGNPYPLLLVPRSSISNSPFRLSNSIGLIDMGYRGTLKAKVDVIEPSDHIFIGDGTRYFQLCRQSWMPWKSVKLVDELPPAPDSRGSGGFGSTGH</sequence>
<reference evidence="2" key="1">
    <citation type="journal article" date="2020" name="Nature">
        <title>Giant virus diversity and host interactions through global metagenomics.</title>
        <authorList>
            <person name="Schulz F."/>
            <person name="Roux S."/>
            <person name="Paez-Espino D."/>
            <person name="Jungbluth S."/>
            <person name="Walsh D.A."/>
            <person name="Denef V.J."/>
            <person name="McMahon K.D."/>
            <person name="Konstantinidis K.T."/>
            <person name="Eloe-Fadrosh E.A."/>
            <person name="Kyrpides N.C."/>
            <person name="Woyke T."/>
        </authorList>
    </citation>
    <scope>NUCLEOTIDE SEQUENCE</scope>
    <source>
        <strain evidence="2">GVMAG-M-3300023179-99</strain>
    </source>
</reference>
<dbReference type="InterPro" id="IPR036157">
    <property type="entry name" value="dUTPase-like_sf"/>
</dbReference>
<proteinExistence type="predicted"/>
<dbReference type="InterPro" id="IPR029054">
    <property type="entry name" value="dUTPase-like"/>
</dbReference>
<protein>
    <recommendedName>
        <fullName evidence="1">dUTPase-like domain-containing protein</fullName>
    </recommendedName>
</protein>
<dbReference type="SUPFAM" id="SSF51283">
    <property type="entry name" value="dUTPase-like"/>
    <property type="match status" value="1"/>
</dbReference>
<organism evidence="2">
    <name type="scientific">viral metagenome</name>
    <dbReference type="NCBI Taxonomy" id="1070528"/>
    <lineage>
        <taxon>unclassified sequences</taxon>
        <taxon>metagenomes</taxon>
        <taxon>organismal metagenomes</taxon>
    </lineage>
</organism>
<dbReference type="AlphaFoldDB" id="A0A6C0HGU9"/>
<feature type="domain" description="dUTPase-like" evidence="1">
    <location>
        <begin position="18"/>
        <end position="151"/>
    </location>
</feature>